<keyword evidence="1" id="KW-0547">Nucleotide-binding</keyword>
<dbReference type="AlphaFoldDB" id="A0A644WRB9"/>
<reference evidence="4" key="1">
    <citation type="submission" date="2019-08" db="EMBL/GenBank/DDBJ databases">
        <authorList>
            <person name="Kucharzyk K."/>
            <person name="Murdoch R.W."/>
            <person name="Higgins S."/>
            <person name="Loffler F."/>
        </authorList>
    </citation>
    <scope>NUCLEOTIDE SEQUENCE</scope>
</reference>
<dbReference type="SUPFAM" id="SSF52540">
    <property type="entry name" value="P-loop containing nucleoside triphosphate hydrolases"/>
    <property type="match status" value="1"/>
</dbReference>
<organism evidence="4">
    <name type="scientific">bioreactor metagenome</name>
    <dbReference type="NCBI Taxonomy" id="1076179"/>
    <lineage>
        <taxon>unclassified sequences</taxon>
        <taxon>metagenomes</taxon>
        <taxon>ecological metagenomes</taxon>
    </lineage>
</organism>
<dbReference type="InterPro" id="IPR003593">
    <property type="entry name" value="AAA+_ATPase"/>
</dbReference>
<dbReference type="PANTHER" id="PTHR43158">
    <property type="entry name" value="SKFA PEPTIDE EXPORT ATP-BINDING PROTEIN SKFE"/>
    <property type="match status" value="1"/>
</dbReference>
<feature type="domain" description="ABC transporter" evidence="3">
    <location>
        <begin position="3"/>
        <end position="228"/>
    </location>
</feature>
<dbReference type="GO" id="GO:0005524">
    <property type="term" value="F:ATP binding"/>
    <property type="evidence" value="ECO:0007669"/>
    <property type="project" value="UniProtKB-KW"/>
</dbReference>
<evidence type="ECO:0000256" key="1">
    <source>
        <dbReference type="ARBA" id="ARBA00022741"/>
    </source>
</evidence>
<accession>A0A644WRB9</accession>
<dbReference type="PANTHER" id="PTHR43158:SF5">
    <property type="entry name" value="ABC TRANSPORTER, ATP-BINDING PROTEIN"/>
    <property type="match status" value="1"/>
</dbReference>
<dbReference type="InterPro" id="IPR027417">
    <property type="entry name" value="P-loop_NTPase"/>
</dbReference>
<dbReference type="GO" id="GO:0016887">
    <property type="term" value="F:ATP hydrolysis activity"/>
    <property type="evidence" value="ECO:0007669"/>
    <property type="project" value="InterPro"/>
</dbReference>
<comment type="caution">
    <text evidence="4">The sequence shown here is derived from an EMBL/GenBank/DDBJ whole genome shotgun (WGS) entry which is preliminary data.</text>
</comment>
<gene>
    <name evidence="4" type="primary">ytrB_6</name>
    <name evidence="4" type="ORF">SDC9_52303</name>
</gene>
<evidence type="ECO:0000256" key="2">
    <source>
        <dbReference type="ARBA" id="ARBA00022840"/>
    </source>
</evidence>
<keyword evidence="2 4" id="KW-0067">ATP-binding</keyword>
<proteinExistence type="predicted"/>
<dbReference type="InterPro" id="IPR003439">
    <property type="entry name" value="ABC_transporter-like_ATP-bd"/>
</dbReference>
<dbReference type="SMART" id="SM00382">
    <property type="entry name" value="AAA"/>
    <property type="match status" value="1"/>
</dbReference>
<name>A0A644WRB9_9ZZZZ</name>
<evidence type="ECO:0000259" key="3">
    <source>
        <dbReference type="PROSITE" id="PS50893"/>
    </source>
</evidence>
<protein>
    <submittedName>
        <fullName evidence="4">ABC transporter ATP-binding protein YtrB</fullName>
    </submittedName>
</protein>
<dbReference type="Gene3D" id="3.40.50.300">
    <property type="entry name" value="P-loop containing nucleotide triphosphate hydrolases"/>
    <property type="match status" value="1"/>
</dbReference>
<dbReference type="CDD" id="cd03230">
    <property type="entry name" value="ABC_DR_subfamily_A"/>
    <property type="match status" value="1"/>
</dbReference>
<evidence type="ECO:0000313" key="4">
    <source>
        <dbReference type="EMBL" id="MPM06008.1"/>
    </source>
</evidence>
<dbReference type="Pfam" id="PF00005">
    <property type="entry name" value="ABC_tran"/>
    <property type="match status" value="1"/>
</dbReference>
<dbReference type="EMBL" id="VSSQ01001187">
    <property type="protein sequence ID" value="MPM06008.1"/>
    <property type="molecule type" value="Genomic_DNA"/>
</dbReference>
<dbReference type="PROSITE" id="PS50893">
    <property type="entry name" value="ABC_TRANSPORTER_2"/>
    <property type="match status" value="1"/>
</dbReference>
<sequence length="284" mass="31042">MPIELKNVSKNFGDSCALDKVSLNFGDNKIYGLLGNNGAGKSTLLGILTGRLYPTEGSVTVDGEEIVNNDAALGKMYLVAEKNMFPDDMKVKAAFDAAGLYYPEFDRAYAETLANKFGLPQKKKIKALSTGYASIFRLILGLSVNTPYLFFDEPVLGLDAQHRDMFYRELLTRYADRPCTMVISTHLIAEAADLIEHAVIIRNGKILKDCPRDELTADAYTVSGPAGAVDKYIEGKHVLSASVLGGLKTASVQGAREAVPEGLEVAPINLQDYFICLMEEEDRK</sequence>